<dbReference type="EMBL" id="FMYV01000003">
    <property type="protein sequence ID" value="SDC38249.1"/>
    <property type="molecule type" value="Genomic_DNA"/>
</dbReference>
<sequence length="37" mass="4252">MPTLKPDPGNAGVGSEIKYINSHLYDSVRVFLFFQYF</sequence>
<reference evidence="1 2" key="1">
    <citation type="submission" date="2016-10" db="EMBL/GenBank/DDBJ databases">
        <authorList>
            <person name="de Groot N.N."/>
        </authorList>
    </citation>
    <scope>NUCLEOTIDE SEQUENCE [LARGE SCALE GENOMIC DNA]</scope>
    <source>
        <strain evidence="1 2">WG14</strain>
    </source>
</reference>
<accession>A0A1G6L4L6</accession>
<proteinExistence type="predicted"/>
<dbReference type="AlphaFoldDB" id="A0A1G6L4L6"/>
<dbReference type="STRING" id="28234.SAMN04488588_1009"/>
<protein>
    <submittedName>
        <fullName evidence="1">Uncharacterized protein</fullName>
    </submittedName>
</protein>
<gene>
    <name evidence="1" type="ORF">SAMN04488588_1009</name>
</gene>
<organism evidence="1 2">
    <name type="scientific">Geotoga petraea</name>
    <dbReference type="NCBI Taxonomy" id="28234"/>
    <lineage>
        <taxon>Bacteria</taxon>
        <taxon>Thermotogati</taxon>
        <taxon>Thermotogota</taxon>
        <taxon>Thermotogae</taxon>
        <taxon>Petrotogales</taxon>
        <taxon>Petrotogaceae</taxon>
        <taxon>Geotoga</taxon>
    </lineage>
</organism>
<dbReference type="Proteomes" id="UP000199322">
    <property type="component" value="Unassembled WGS sequence"/>
</dbReference>
<keyword evidence="2" id="KW-1185">Reference proteome</keyword>
<name>A0A1G6L4L6_9BACT</name>
<evidence type="ECO:0000313" key="2">
    <source>
        <dbReference type="Proteomes" id="UP000199322"/>
    </source>
</evidence>
<evidence type="ECO:0000313" key="1">
    <source>
        <dbReference type="EMBL" id="SDC38249.1"/>
    </source>
</evidence>